<organism evidence="2 3">
    <name type="scientific">Clonostachys solani</name>
    <dbReference type="NCBI Taxonomy" id="160281"/>
    <lineage>
        <taxon>Eukaryota</taxon>
        <taxon>Fungi</taxon>
        <taxon>Dikarya</taxon>
        <taxon>Ascomycota</taxon>
        <taxon>Pezizomycotina</taxon>
        <taxon>Sordariomycetes</taxon>
        <taxon>Hypocreomycetidae</taxon>
        <taxon>Hypocreales</taxon>
        <taxon>Bionectriaceae</taxon>
        <taxon>Clonostachys</taxon>
    </lineage>
</organism>
<feature type="region of interest" description="Disordered" evidence="1">
    <location>
        <begin position="62"/>
        <end position="156"/>
    </location>
</feature>
<keyword evidence="3" id="KW-1185">Reference proteome</keyword>
<dbReference type="AlphaFoldDB" id="A0A9P0E9U6"/>
<comment type="caution">
    <text evidence="2">The sequence shown here is derived from an EMBL/GenBank/DDBJ whole genome shotgun (WGS) entry which is preliminary data.</text>
</comment>
<dbReference type="EMBL" id="CABFOC020000029">
    <property type="protein sequence ID" value="CAH0047391.1"/>
    <property type="molecule type" value="Genomic_DNA"/>
</dbReference>
<feature type="compositionally biased region" description="Basic and acidic residues" evidence="1">
    <location>
        <begin position="93"/>
        <end position="115"/>
    </location>
</feature>
<evidence type="ECO:0000313" key="2">
    <source>
        <dbReference type="EMBL" id="CAH0047391.1"/>
    </source>
</evidence>
<dbReference type="CDD" id="cd19757">
    <property type="entry name" value="Bbox1"/>
    <property type="match status" value="1"/>
</dbReference>
<proteinExistence type="predicted"/>
<dbReference type="OrthoDB" id="4851849at2759"/>
<sequence>MAGRIQDLDVQLEALFSMAVAHMESQGVNVEPTENTSAAGPDRKRRKLFHVYQQIKQLLGDLRVRDEADPTFPEDPAGPISQPEPVSSGEPGTSDRGEDRSEASSGLDDHRRDPNFEPSESSDETSQLTDAPEMNDSGEISVQDYDSDNDYGRKGTPEEIDNALLIPILGKVTGFCQNCNERPAQTVCYTCGTDRFCDFECWELSRGNIFRHTCSDVDLPWPACDFMQEIAHDSLPLNRDHFGFSKCRSLDEESTLLGLYRHLYLSHGLNVFQLHQWWESKQLYNSIVKTFTRRPHRANYTYVSWFKRRGNALFSEEERSEVLNLNLFE</sequence>
<evidence type="ECO:0000313" key="3">
    <source>
        <dbReference type="Proteomes" id="UP000775872"/>
    </source>
</evidence>
<name>A0A9P0E9U6_9HYPO</name>
<accession>A0A9P0E9U6</accession>
<gene>
    <name evidence="2" type="ORF">CSOL1703_00017281</name>
</gene>
<evidence type="ECO:0000256" key="1">
    <source>
        <dbReference type="SAM" id="MobiDB-lite"/>
    </source>
</evidence>
<protein>
    <submittedName>
        <fullName evidence="2">Uncharacterized protein</fullName>
    </submittedName>
</protein>
<reference evidence="2 3" key="2">
    <citation type="submission" date="2021-10" db="EMBL/GenBank/DDBJ databases">
        <authorList>
            <person name="Piombo E."/>
        </authorList>
    </citation>
    <scope>NUCLEOTIDE SEQUENCE [LARGE SCALE GENOMIC DNA]</scope>
</reference>
<reference evidence="3" key="1">
    <citation type="submission" date="2019-06" db="EMBL/GenBank/DDBJ databases">
        <authorList>
            <person name="Broberg M."/>
        </authorList>
    </citation>
    <scope>NUCLEOTIDE SEQUENCE [LARGE SCALE GENOMIC DNA]</scope>
</reference>
<dbReference type="Proteomes" id="UP000775872">
    <property type="component" value="Unassembled WGS sequence"/>
</dbReference>